<dbReference type="PANTHER" id="PTHR19288">
    <property type="entry name" value="4-NITROPHENYLPHOSPHATASE-RELATED"/>
    <property type="match status" value="1"/>
</dbReference>
<dbReference type="InterPro" id="IPR036412">
    <property type="entry name" value="HAD-like_sf"/>
</dbReference>
<dbReference type="GO" id="GO:0005737">
    <property type="term" value="C:cytoplasm"/>
    <property type="evidence" value="ECO:0007669"/>
    <property type="project" value="TreeGrafter"/>
</dbReference>
<sequence>MQSSMRTNFSLSALPLSEAFHLSLLDLDGVVYRGGNAVEYAVEAIECAQKHGMSIEYTTNNSSRFQAVVAKQLESFGLTVEPWQIITSSVVAARMVARHVKHGARVLVLGAEHLREEVERAGLQPVNSCEENPDAVIQGWYPQMTWQEMAEVAFAVEHGAQYFVTNRDLTIPRELGIAPGCGSMIQAVINATGVEPVASAGKPESAMYDEARFLVAANARHSDFESQEYTEKDEFGNPVISISRSLAVGDRLDTDIEAGTRGGYASLLVLTGVTDPHMLMLAPKHLRPSFVSKDLRGLNETHNMPKHIDECTFTCGNAKAQLIENCTIEVNDASDCDALRAACALAWSLQDSGELMDKYTLPEFSL</sequence>
<dbReference type="Gene3D" id="3.40.50.1000">
    <property type="entry name" value="HAD superfamily/HAD-like"/>
    <property type="match status" value="2"/>
</dbReference>
<dbReference type="PATRIC" id="fig|2702.100.peg.1179"/>
<dbReference type="RefSeq" id="WP_064347546.1">
    <property type="nucleotide sequence ID" value="NZ_KQ956870.1"/>
</dbReference>
<dbReference type="AlphaFoldDB" id="A0A133NSG4"/>
<organism evidence="1 2">
    <name type="scientific">Gardnerella vaginalis</name>
    <dbReference type="NCBI Taxonomy" id="2702"/>
    <lineage>
        <taxon>Bacteria</taxon>
        <taxon>Bacillati</taxon>
        <taxon>Actinomycetota</taxon>
        <taxon>Actinomycetes</taxon>
        <taxon>Bifidobacteriales</taxon>
        <taxon>Bifidobacteriaceae</taxon>
        <taxon>Gardnerella</taxon>
    </lineage>
</organism>
<name>A0A133NSG4_GARVA</name>
<dbReference type="Proteomes" id="UP000070687">
    <property type="component" value="Unassembled WGS sequence"/>
</dbReference>
<keyword evidence="1" id="KW-0378">Hydrolase</keyword>
<dbReference type="NCBIfam" id="TIGR01460">
    <property type="entry name" value="HAD-SF-IIA"/>
    <property type="match status" value="1"/>
</dbReference>
<dbReference type="GO" id="GO:0016791">
    <property type="term" value="F:phosphatase activity"/>
    <property type="evidence" value="ECO:0007669"/>
    <property type="project" value="TreeGrafter"/>
</dbReference>
<dbReference type="OrthoDB" id="3400930at2"/>
<reference evidence="1 2" key="1">
    <citation type="submission" date="2016-01" db="EMBL/GenBank/DDBJ databases">
        <authorList>
            <person name="Oliw E.H."/>
        </authorList>
    </citation>
    <scope>NUCLEOTIDE SEQUENCE [LARGE SCALE GENOMIC DNA]</scope>
    <source>
        <strain evidence="1 2">PSS_7772B</strain>
    </source>
</reference>
<dbReference type="InterPro" id="IPR023214">
    <property type="entry name" value="HAD_sf"/>
</dbReference>
<dbReference type="InterPro" id="IPR006357">
    <property type="entry name" value="HAD-SF_hydro_IIA"/>
</dbReference>
<evidence type="ECO:0000313" key="2">
    <source>
        <dbReference type="Proteomes" id="UP000070687"/>
    </source>
</evidence>
<accession>A0A133NSG4</accession>
<dbReference type="Pfam" id="PF13242">
    <property type="entry name" value="Hydrolase_like"/>
    <property type="match status" value="1"/>
</dbReference>
<comment type="caution">
    <text evidence="1">The sequence shown here is derived from an EMBL/GenBank/DDBJ whole genome shotgun (WGS) entry which is preliminary data.</text>
</comment>
<proteinExistence type="predicted"/>
<gene>
    <name evidence="1" type="ORF">HMPREF3208_01194</name>
</gene>
<protein>
    <submittedName>
        <fullName evidence="1">HAD hydrolase, family IIA</fullName>
    </submittedName>
</protein>
<evidence type="ECO:0000313" key="1">
    <source>
        <dbReference type="EMBL" id="KXA19208.1"/>
    </source>
</evidence>
<dbReference type="SUPFAM" id="SSF56784">
    <property type="entry name" value="HAD-like"/>
    <property type="match status" value="1"/>
</dbReference>
<dbReference type="PANTHER" id="PTHR19288:SF95">
    <property type="entry name" value="D-GLYCEROL 3-PHOSPHATE PHOSPHATASE"/>
    <property type="match status" value="1"/>
</dbReference>
<dbReference type="Pfam" id="PF13344">
    <property type="entry name" value="Hydrolase_6"/>
    <property type="match status" value="1"/>
</dbReference>
<dbReference type="EMBL" id="LRQB01000075">
    <property type="protein sequence ID" value="KXA19208.1"/>
    <property type="molecule type" value="Genomic_DNA"/>
</dbReference>